<dbReference type="EMBL" id="RKMH01000013">
    <property type="protein sequence ID" value="RPA58077.1"/>
    <property type="molecule type" value="Genomic_DNA"/>
</dbReference>
<evidence type="ECO:0000256" key="2">
    <source>
        <dbReference type="SAM" id="MobiDB-lite"/>
    </source>
</evidence>
<dbReference type="InterPro" id="IPR038332">
    <property type="entry name" value="PPE_sf"/>
</dbReference>
<gene>
    <name evidence="4" type="ORF">EF294_16905</name>
</gene>
<feature type="compositionally biased region" description="Low complexity" evidence="2">
    <location>
        <begin position="289"/>
        <end position="311"/>
    </location>
</feature>
<dbReference type="AlphaFoldDB" id="A0A3N4G9Q9"/>
<dbReference type="Proteomes" id="UP000267536">
    <property type="component" value="Unassembled WGS sequence"/>
</dbReference>
<protein>
    <submittedName>
        <fullName evidence="4">PPE domain-containing protein</fullName>
    </submittedName>
</protein>
<evidence type="ECO:0000313" key="4">
    <source>
        <dbReference type="EMBL" id="RPA58077.1"/>
    </source>
</evidence>
<accession>A0A3N4G9Q9</accession>
<feature type="region of interest" description="Disordered" evidence="2">
    <location>
        <begin position="183"/>
        <end position="202"/>
    </location>
</feature>
<sequence>MGFTGVVWASRDLRRLAHDLVNGAGAGPMGEAGETWSRLARELADIAKDYRALLAKLDEAWRSEQSDAVHAKLEEFAHWLDTVALDAAANARHAESAAVAHGVAVLAMPTVPEAVKLQEAVAIGSSLQGYPNGLVVGALGAGDAAVQAATANAVAIMNSYEHTVTPLAAPWDTQATPNIAKSAAERAAGDGDTTQGAGAGAPAGGVGGGVGAGGGIPSMPLGAFSTPTINSDTSQRGSRVVAASATSAGAMTSGPMGPMGAMGRAGGDDKEFDSARPAASLSDAGEARPASWSPVVASSSGGFSVDSVSWGPDASTFGGTAAPPIPDDEADIDGSRLEQASSNDWVSPSVIGERGGRR</sequence>
<organism evidence="4 5">
    <name type="scientific">Gordonia oryzae</name>
    <dbReference type="NCBI Taxonomy" id="2487349"/>
    <lineage>
        <taxon>Bacteria</taxon>
        <taxon>Bacillati</taxon>
        <taxon>Actinomycetota</taxon>
        <taxon>Actinomycetes</taxon>
        <taxon>Mycobacteriales</taxon>
        <taxon>Gordoniaceae</taxon>
        <taxon>Gordonia</taxon>
    </lineage>
</organism>
<dbReference type="Gene3D" id="1.20.1260.20">
    <property type="entry name" value="PPE superfamily"/>
    <property type="match status" value="1"/>
</dbReference>
<proteinExistence type="inferred from homology"/>
<dbReference type="RefSeq" id="WP_123932107.1">
    <property type="nucleotide sequence ID" value="NZ_JBPSDP010000013.1"/>
</dbReference>
<name>A0A3N4G9Q9_9ACTN</name>
<evidence type="ECO:0000259" key="3">
    <source>
        <dbReference type="Pfam" id="PF00823"/>
    </source>
</evidence>
<comment type="similarity">
    <text evidence="1">Belongs to the mycobacterial PPE family.</text>
</comment>
<keyword evidence="5" id="KW-1185">Reference proteome</keyword>
<dbReference type="OrthoDB" id="4760568at2"/>
<dbReference type="Pfam" id="PF00823">
    <property type="entry name" value="PPE"/>
    <property type="match status" value="1"/>
</dbReference>
<feature type="compositionally biased region" description="Polar residues" evidence="2">
    <location>
        <begin position="225"/>
        <end position="235"/>
    </location>
</feature>
<evidence type="ECO:0000313" key="5">
    <source>
        <dbReference type="Proteomes" id="UP000267536"/>
    </source>
</evidence>
<evidence type="ECO:0000256" key="1">
    <source>
        <dbReference type="ARBA" id="ARBA00010652"/>
    </source>
</evidence>
<comment type="caution">
    <text evidence="4">The sequence shown here is derived from an EMBL/GenBank/DDBJ whole genome shotgun (WGS) entry which is preliminary data.</text>
</comment>
<feature type="domain" description="PPE" evidence="3">
    <location>
        <begin position="20"/>
        <end position="170"/>
    </location>
</feature>
<dbReference type="SUPFAM" id="SSF140459">
    <property type="entry name" value="PE/PPE dimer-like"/>
    <property type="match status" value="1"/>
</dbReference>
<dbReference type="InterPro" id="IPR000030">
    <property type="entry name" value="PPE_dom"/>
</dbReference>
<feature type="region of interest" description="Disordered" evidence="2">
    <location>
        <begin position="223"/>
        <end position="358"/>
    </location>
</feature>
<reference evidence="4 5" key="1">
    <citation type="submission" date="2018-11" db="EMBL/GenBank/DDBJ databases">
        <title>Draft genome sequence of Gordonia sp. RS15-1S isolated from rice stems.</title>
        <authorList>
            <person name="Muangham S."/>
        </authorList>
    </citation>
    <scope>NUCLEOTIDE SEQUENCE [LARGE SCALE GENOMIC DNA]</scope>
    <source>
        <strain evidence="4 5">RS15-1S</strain>
    </source>
</reference>
<feature type="compositionally biased region" description="Low complexity" evidence="2">
    <location>
        <begin position="236"/>
        <end position="262"/>
    </location>
</feature>